<dbReference type="Pfam" id="PF01547">
    <property type="entry name" value="SBP_bac_1"/>
    <property type="match status" value="1"/>
</dbReference>
<gene>
    <name evidence="2" type="ORF">GCM10011482_20150</name>
</gene>
<accession>A0A917JGK0</accession>
<proteinExistence type="predicted"/>
<organism evidence="2 3">
    <name type="scientific">Enterococcus alcedinis</name>
    <dbReference type="NCBI Taxonomy" id="1274384"/>
    <lineage>
        <taxon>Bacteria</taxon>
        <taxon>Bacillati</taxon>
        <taxon>Bacillota</taxon>
        <taxon>Bacilli</taxon>
        <taxon>Lactobacillales</taxon>
        <taxon>Enterococcaceae</taxon>
        <taxon>Enterococcus</taxon>
    </lineage>
</organism>
<dbReference type="AlphaFoldDB" id="A0A917JGK0"/>
<dbReference type="RefSeq" id="WP_188368188.1">
    <property type="nucleotide sequence ID" value="NZ_BMDT01000010.1"/>
</dbReference>
<dbReference type="Gene3D" id="3.40.190.10">
    <property type="entry name" value="Periplasmic binding protein-like II"/>
    <property type="match status" value="2"/>
</dbReference>
<comment type="caution">
    <text evidence="2">The sequence shown here is derived from an EMBL/GenBank/DDBJ whole genome shotgun (WGS) entry which is preliminary data.</text>
</comment>
<dbReference type="InterPro" id="IPR050490">
    <property type="entry name" value="Bact_solute-bd_prot1"/>
</dbReference>
<keyword evidence="1" id="KW-0732">Signal</keyword>
<dbReference type="Proteomes" id="UP000622610">
    <property type="component" value="Unassembled WGS sequence"/>
</dbReference>
<dbReference type="PANTHER" id="PTHR43649:SF12">
    <property type="entry name" value="DIACETYLCHITOBIOSE BINDING PROTEIN DASA"/>
    <property type="match status" value="1"/>
</dbReference>
<reference evidence="2" key="2">
    <citation type="submission" date="2020-09" db="EMBL/GenBank/DDBJ databases">
        <authorList>
            <person name="Sun Q."/>
            <person name="Sedlacek I."/>
        </authorList>
    </citation>
    <scope>NUCLEOTIDE SEQUENCE</scope>
    <source>
        <strain evidence="2">CCM 8433</strain>
    </source>
</reference>
<dbReference type="PANTHER" id="PTHR43649">
    <property type="entry name" value="ARABINOSE-BINDING PROTEIN-RELATED"/>
    <property type="match status" value="1"/>
</dbReference>
<dbReference type="EMBL" id="BMDT01000010">
    <property type="protein sequence ID" value="GGI66361.1"/>
    <property type="molecule type" value="Genomic_DNA"/>
</dbReference>
<dbReference type="PROSITE" id="PS51257">
    <property type="entry name" value="PROKAR_LIPOPROTEIN"/>
    <property type="match status" value="1"/>
</dbReference>
<evidence type="ECO:0000256" key="1">
    <source>
        <dbReference type="SAM" id="SignalP"/>
    </source>
</evidence>
<feature type="chain" id="PRO_5039578257" evidence="1">
    <location>
        <begin position="23"/>
        <end position="555"/>
    </location>
</feature>
<reference evidence="2" key="1">
    <citation type="journal article" date="2014" name="Int. J. Syst. Evol. Microbiol.">
        <title>Complete genome sequence of Corynebacterium casei LMG S-19264T (=DSM 44701T), isolated from a smear-ripened cheese.</title>
        <authorList>
            <consortium name="US DOE Joint Genome Institute (JGI-PGF)"/>
            <person name="Walter F."/>
            <person name="Albersmeier A."/>
            <person name="Kalinowski J."/>
            <person name="Ruckert C."/>
        </authorList>
    </citation>
    <scope>NUCLEOTIDE SEQUENCE</scope>
    <source>
        <strain evidence="2">CCM 8433</strain>
    </source>
</reference>
<keyword evidence="3" id="KW-1185">Reference proteome</keyword>
<dbReference type="SUPFAM" id="SSF53850">
    <property type="entry name" value="Periplasmic binding protein-like II"/>
    <property type="match status" value="1"/>
</dbReference>
<feature type="signal peptide" evidence="1">
    <location>
        <begin position="1"/>
        <end position="22"/>
    </location>
</feature>
<sequence length="555" mass="61908">MKSRNKVLLGVGVALFSTVLVACSTGGGGSKTSGTDKSGSAAESGVKLNADGQFPIIAEGEELTLSIMAPGMGLAEWEDMPTLQDYMETTGIKTTYVTPPNADFQTKLNLAFASDDLTDIIYAAGSSVLTSAMEIDYGSQGILVALEDYITPELMPNFSKLADEDPNLLKSITTPDGHIYSLPFVPRNGTSIWYQQPMWYNGEWLDNLDVKELPKTTEELYDLLVRFRDEDPNGNGQKDEIPLTDVELNGTRLWLMGAFGIKVKGIQEDDGKVSYTPISENYKGFLEYMNRLYKDGLLDKEVYSQSNDQKQAKGQKNQLGLFNDYYSFFTTGRTEKEAINDPLFQPLTSEFSPEAVIAGNPRLTRAAFSITHTNPSVEASLRWVDYFYSEEGARYLEQGPEGVLWENQKTKDGEEVRVYTDKVDLDDTEAFRGTITPAYGLTTPNLVVDQPQIRKSVDEAPDTTFIDWVIAETQEKMEPVAEVPFPLLYLTKEENDKVSANATDLLTYTTEMEAKFITGVTSFDEWDKYVKTIESMGVEEYVATYQAAYDRWASN</sequence>
<name>A0A917JGK0_9ENTE</name>
<dbReference type="InterPro" id="IPR006059">
    <property type="entry name" value="SBP"/>
</dbReference>
<evidence type="ECO:0000313" key="3">
    <source>
        <dbReference type="Proteomes" id="UP000622610"/>
    </source>
</evidence>
<evidence type="ECO:0000313" key="2">
    <source>
        <dbReference type="EMBL" id="GGI66361.1"/>
    </source>
</evidence>
<protein>
    <submittedName>
        <fullName evidence="2">Sugar ABC transporter substrate-binding protein</fullName>
    </submittedName>
</protein>